<evidence type="ECO:0000313" key="2">
    <source>
        <dbReference type="Proteomes" id="UP000184096"/>
    </source>
</evidence>
<dbReference type="AlphaFoldDB" id="A0A1M7ULU0"/>
<protein>
    <submittedName>
        <fullName evidence="1">Uncharacterized protein</fullName>
    </submittedName>
</protein>
<organism evidence="1 2">
    <name type="scientific">Bradyrhizobium erythrophlei</name>
    <dbReference type="NCBI Taxonomy" id="1437360"/>
    <lineage>
        <taxon>Bacteria</taxon>
        <taxon>Pseudomonadati</taxon>
        <taxon>Pseudomonadota</taxon>
        <taxon>Alphaproteobacteria</taxon>
        <taxon>Hyphomicrobiales</taxon>
        <taxon>Nitrobacteraceae</taxon>
        <taxon>Bradyrhizobium</taxon>
    </lineage>
</organism>
<gene>
    <name evidence="1" type="ORF">SAMN05444170_5715</name>
</gene>
<dbReference type="OrthoDB" id="9863929at2"/>
<reference evidence="2" key="1">
    <citation type="submission" date="2016-11" db="EMBL/GenBank/DDBJ databases">
        <authorList>
            <person name="Varghese N."/>
            <person name="Submissions S."/>
        </authorList>
    </citation>
    <scope>NUCLEOTIDE SEQUENCE [LARGE SCALE GENOMIC DNA]</scope>
    <source>
        <strain evidence="2">GAS401</strain>
    </source>
</reference>
<name>A0A1M7ULU0_9BRAD</name>
<dbReference type="Proteomes" id="UP000184096">
    <property type="component" value="Chromosome I"/>
</dbReference>
<evidence type="ECO:0000313" key="1">
    <source>
        <dbReference type="EMBL" id="SHN83929.1"/>
    </source>
</evidence>
<keyword evidence="2" id="KW-1185">Reference proteome</keyword>
<proteinExistence type="predicted"/>
<dbReference type="RefSeq" id="WP_072823015.1">
    <property type="nucleotide sequence ID" value="NZ_LT670849.1"/>
</dbReference>
<accession>A0A1M7ULU0</accession>
<dbReference type="EMBL" id="LT670849">
    <property type="protein sequence ID" value="SHN83929.1"/>
    <property type="molecule type" value="Genomic_DNA"/>
</dbReference>
<sequence>MKGNSRVRETSDDVLSLYLVTVAIKDEIAAEVTAMAMGWVPVEGEDGVRIWVRSNDLDVDDAQYCSSALEVVRTYTH</sequence>